<dbReference type="EMBL" id="JAIWYP010000009">
    <property type="protein sequence ID" value="KAH3777864.1"/>
    <property type="molecule type" value="Genomic_DNA"/>
</dbReference>
<comment type="caution">
    <text evidence="2">The sequence shown here is derived from an EMBL/GenBank/DDBJ whole genome shotgun (WGS) entry which is preliminary data.</text>
</comment>
<organism evidence="2 3">
    <name type="scientific">Dreissena polymorpha</name>
    <name type="common">Zebra mussel</name>
    <name type="synonym">Mytilus polymorpha</name>
    <dbReference type="NCBI Taxonomy" id="45954"/>
    <lineage>
        <taxon>Eukaryota</taxon>
        <taxon>Metazoa</taxon>
        <taxon>Spiralia</taxon>
        <taxon>Lophotrochozoa</taxon>
        <taxon>Mollusca</taxon>
        <taxon>Bivalvia</taxon>
        <taxon>Autobranchia</taxon>
        <taxon>Heteroconchia</taxon>
        <taxon>Euheterodonta</taxon>
        <taxon>Imparidentia</taxon>
        <taxon>Neoheterodontei</taxon>
        <taxon>Myida</taxon>
        <taxon>Dreissenoidea</taxon>
        <taxon>Dreissenidae</taxon>
        <taxon>Dreissena</taxon>
    </lineage>
</organism>
<evidence type="ECO:0000313" key="2">
    <source>
        <dbReference type="EMBL" id="KAH3777864.1"/>
    </source>
</evidence>
<evidence type="ECO:0000313" key="3">
    <source>
        <dbReference type="Proteomes" id="UP000828390"/>
    </source>
</evidence>
<gene>
    <name evidence="2" type="ORF">DPMN_179312</name>
</gene>
<keyword evidence="3" id="KW-1185">Reference proteome</keyword>
<dbReference type="AlphaFoldDB" id="A0A9D4EC59"/>
<feature type="compositionally biased region" description="Polar residues" evidence="1">
    <location>
        <begin position="92"/>
        <end position="117"/>
    </location>
</feature>
<reference evidence="2" key="1">
    <citation type="journal article" date="2019" name="bioRxiv">
        <title>The Genome of the Zebra Mussel, Dreissena polymorpha: A Resource for Invasive Species Research.</title>
        <authorList>
            <person name="McCartney M.A."/>
            <person name="Auch B."/>
            <person name="Kono T."/>
            <person name="Mallez S."/>
            <person name="Zhang Y."/>
            <person name="Obille A."/>
            <person name="Becker A."/>
            <person name="Abrahante J.E."/>
            <person name="Garbe J."/>
            <person name="Badalamenti J.P."/>
            <person name="Herman A."/>
            <person name="Mangelson H."/>
            <person name="Liachko I."/>
            <person name="Sullivan S."/>
            <person name="Sone E.D."/>
            <person name="Koren S."/>
            <person name="Silverstein K.A.T."/>
            <person name="Beckman K.B."/>
            <person name="Gohl D.M."/>
        </authorList>
    </citation>
    <scope>NUCLEOTIDE SEQUENCE</scope>
    <source>
        <strain evidence="2">Duluth1</strain>
        <tissue evidence="2">Whole animal</tissue>
    </source>
</reference>
<dbReference type="Proteomes" id="UP000828390">
    <property type="component" value="Unassembled WGS sequence"/>
</dbReference>
<feature type="region of interest" description="Disordered" evidence="1">
    <location>
        <begin position="76"/>
        <end position="126"/>
    </location>
</feature>
<accession>A0A9D4EC59</accession>
<reference evidence="2" key="2">
    <citation type="submission" date="2020-11" db="EMBL/GenBank/DDBJ databases">
        <authorList>
            <person name="McCartney M.A."/>
            <person name="Auch B."/>
            <person name="Kono T."/>
            <person name="Mallez S."/>
            <person name="Becker A."/>
            <person name="Gohl D.M."/>
            <person name="Silverstein K.A.T."/>
            <person name="Koren S."/>
            <person name="Bechman K.B."/>
            <person name="Herman A."/>
            <person name="Abrahante J.E."/>
            <person name="Garbe J."/>
        </authorList>
    </citation>
    <scope>NUCLEOTIDE SEQUENCE</scope>
    <source>
        <strain evidence="2">Duluth1</strain>
        <tissue evidence="2">Whole animal</tissue>
    </source>
</reference>
<proteinExistence type="predicted"/>
<sequence length="126" mass="13624">MCRHLGAHTAADKTRYFKLTKLPPRFSKQRKELGSDKGGVIGSFNPVLAGDSMPTMASMSQPVQSATTNGMQVQEAKFYKGDQQDSVIDVSNHPNSDGSSTRSSPHMENQAGENQWEGNIRGLLGG</sequence>
<name>A0A9D4EC59_DREPO</name>
<evidence type="ECO:0000256" key="1">
    <source>
        <dbReference type="SAM" id="MobiDB-lite"/>
    </source>
</evidence>
<protein>
    <submittedName>
        <fullName evidence="2">Uncharacterized protein</fullName>
    </submittedName>
</protein>